<dbReference type="EnsemblProtists" id="EOD16261">
    <property type="protein sequence ID" value="EOD16261"/>
    <property type="gene ID" value="EMIHUDRAFT_210589"/>
</dbReference>
<dbReference type="PANTHER" id="PTHR11530:SF11">
    <property type="entry name" value="D-ASPARTATE OXIDASE"/>
    <property type="match status" value="1"/>
</dbReference>
<dbReference type="InterPro" id="IPR023209">
    <property type="entry name" value="DAO"/>
</dbReference>
<dbReference type="KEGG" id="ehx:EMIHUDRAFT_210589"/>
<keyword evidence="5" id="KW-0560">Oxidoreductase</keyword>
<comment type="cofactor">
    <cofactor evidence="1">
        <name>FAD</name>
        <dbReference type="ChEBI" id="CHEBI:57692"/>
    </cofactor>
</comment>
<evidence type="ECO:0000313" key="7">
    <source>
        <dbReference type="EnsemblProtists" id="EOD16261"/>
    </source>
</evidence>
<dbReference type="PaxDb" id="2903-EOD16261"/>
<keyword evidence="8" id="KW-1185">Reference proteome</keyword>
<organism evidence="7 8">
    <name type="scientific">Emiliania huxleyi (strain CCMP1516)</name>
    <dbReference type="NCBI Taxonomy" id="280463"/>
    <lineage>
        <taxon>Eukaryota</taxon>
        <taxon>Haptista</taxon>
        <taxon>Haptophyta</taxon>
        <taxon>Prymnesiophyceae</taxon>
        <taxon>Isochrysidales</taxon>
        <taxon>Noelaerhabdaceae</taxon>
        <taxon>Emiliania</taxon>
    </lineage>
</organism>
<evidence type="ECO:0000313" key="8">
    <source>
        <dbReference type="Proteomes" id="UP000013827"/>
    </source>
</evidence>
<evidence type="ECO:0000256" key="1">
    <source>
        <dbReference type="ARBA" id="ARBA00001974"/>
    </source>
</evidence>
<dbReference type="SUPFAM" id="SSF51971">
    <property type="entry name" value="Nucleotide-binding domain"/>
    <property type="match status" value="1"/>
</dbReference>
<protein>
    <recommendedName>
        <fullName evidence="6">FAD dependent oxidoreductase domain-containing protein</fullName>
    </recommendedName>
</protein>
<sequence>MPSTRALVVGSGIAGLTTARALQRRGLDVVVAAREWSARGLWMPFHAEPADAVARWASVTLSCLLEEQRSSAALGAFIESLPATELFRAEAPPPPPPWASDPRLVFEACSGGVWNTLHRRLWNSLVVDSPRYLDALQASLFDSGATARIEALEGGPAAVAELAQRLGCEIAVNCAGLGGGALGGEDASAVTNGRGVVLQYERASVAGLAVVMSQEAPLSGGDATPAYVIPRGDVVVCGGSYDEGVTADASREEVGRIEASAAAIAPGSLGALRQVWVGHRPVRGAGVRVEVEPRATSGGVLLAHNYGHGGSGWTIAHGCAEDIADGVAAALS</sequence>
<dbReference type="GO" id="GO:0019478">
    <property type="term" value="P:D-amino acid catabolic process"/>
    <property type="evidence" value="ECO:0007669"/>
    <property type="project" value="TreeGrafter"/>
</dbReference>
<feature type="domain" description="FAD dependent oxidoreductase" evidence="6">
    <location>
        <begin position="6"/>
        <end position="325"/>
    </location>
</feature>
<dbReference type="GO" id="GO:0071949">
    <property type="term" value="F:FAD binding"/>
    <property type="evidence" value="ECO:0007669"/>
    <property type="project" value="InterPro"/>
</dbReference>
<reference evidence="7" key="2">
    <citation type="submission" date="2024-10" db="UniProtKB">
        <authorList>
            <consortium name="EnsemblProtists"/>
        </authorList>
    </citation>
    <scope>IDENTIFICATION</scope>
</reference>
<dbReference type="InterPro" id="IPR006076">
    <property type="entry name" value="FAD-dep_OxRdtase"/>
</dbReference>
<name>A0A0D3IYC6_EMIH1</name>
<dbReference type="Gene3D" id="3.30.9.10">
    <property type="entry name" value="D-Amino Acid Oxidase, subunit A, domain 2"/>
    <property type="match status" value="1"/>
</dbReference>
<keyword evidence="3" id="KW-0285">Flavoprotein</keyword>
<comment type="similarity">
    <text evidence="2">Belongs to the DAMOX/DASOX family.</text>
</comment>
<evidence type="ECO:0000256" key="3">
    <source>
        <dbReference type="ARBA" id="ARBA00022630"/>
    </source>
</evidence>
<evidence type="ECO:0000259" key="6">
    <source>
        <dbReference type="Pfam" id="PF01266"/>
    </source>
</evidence>
<reference evidence="8" key="1">
    <citation type="journal article" date="2013" name="Nature">
        <title>Pan genome of the phytoplankton Emiliania underpins its global distribution.</title>
        <authorList>
            <person name="Read B.A."/>
            <person name="Kegel J."/>
            <person name="Klute M.J."/>
            <person name="Kuo A."/>
            <person name="Lefebvre S.C."/>
            <person name="Maumus F."/>
            <person name="Mayer C."/>
            <person name="Miller J."/>
            <person name="Monier A."/>
            <person name="Salamov A."/>
            <person name="Young J."/>
            <person name="Aguilar M."/>
            <person name="Claverie J.M."/>
            <person name="Frickenhaus S."/>
            <person name="Gonzalez K."/>
            <person name="Herman E.K."/>
            <person name="Lin Y.C."/>
            <person name="Napier J."/>
            <person name="Ogata H."/>
            <person name="Sarno A.F."/>
            <person name="Shmutz J."/>
            <person name="Schroeder D."/>
            <person name="de Vargas C."/>
            <person name="Verret F."/>
            <person name="von Dassow P."/>
            <person name="Valentin K."/>
            <person name="Van de Peer Y."/>
            <person name="Wheeler G."/>
            <person name="Dacks J.B."/>
            <person name="Delwiche C.F."/>
            <person name="Dyhrman S.T."/>
            <person name="Glockner G."/>
            <person name="John U."/>
            <person name="Richards T."/>
            <person name="Worden A.Z."/>
            <person name="Zhang X."/>
            <person name="Grigoriev I.V."/>
            <person name="Allen A.E."/>
            <person name="Bidle K."/>
            <person name="Borodovsky M."/>
            <person name="Bowler C."/>
            <person name="Brownlee C."/>
            <person name="Cock J.M."/>
            <person name="Elias M."/>
            <person name="Gladyshev V.N."/>
            <person name="Groth M."/>
            <person name="Guda C."/>
            <person name="Hadaegh A."/>
            <person name="Iglesias-Rodriguez M.D."/>
            <person name="Jenkins J."/>
            <person name="Jones B.M."/>
            <person name="Lawson T."/>
            <person name="Leese F."/>
            <person name="Lindquist E."/>
            <person name="Lobanov A."/>
            <person name="Lomsadze A."/>
            <person name="Malik S.B."/>
            <person name="Marsh M.E."/>
            <person name="Mackinder L."/>
            <person name="Mock T."/>
            <person name="Mueller-Roeber B."/>
            <person name="Pagarete A."/>
            <person name="Parker M."/>
            <person name="Probert I."/>
            <person name="Quesneville H."/>
            <person name="Raines C."/>
            <person name="Rensing S.A."/>
            <person name="Riano-Pachon D.M."/>
            <person name="Richier S."/>
            <person name="Rokitta S."/>
            <person name="Shiraiwa Y."/>
            <person name="Soanes D.M."/>
            <person name="van der Giezen M."/>
            <person name="Wahlund T.M."/>
            <person name="Williams B."/>
            <person name="Wilson W."/>
            <person name="Wolfe G."/>
            <person name="Wurch L.L."/>
        </authorList>
    </citation>
    <scope>NUCLEOTIDE SEQUENCE</scope>
</reference>
<dbReference type="GeneID" id="17262410"/>
<dbReference type="AlphaFoldDB" id="A0A0D3IYC6"/>
<proteinExistence type="inferred from homology"/>
<dbReference type="Pfam" id="PF01266">
    <property type="entry name" value="DAO"/>
    <property type="match status" value="1"/>
</dbReference>
<keyword evidence="4" id="KW-0274">FAD</keyword>
<dbReference type="PANTHER" id="PTHR11530">
    <property type="entry name" value="D-AMINO ACID OXIDASE"/>
    <property type="match status" value="1"/>
</dbReference>
<dbReference type="OMA" id="DLWELQP"/>
<accession>A0A0D3IYC6</accession>
<dbReference type="GO" id="GO:0003884">
    <property type="term" value="F:D-amino-acid oxidase activity"/>
    <property type="evidence" value="ECO:0007669"/>
    <property type="project" value="InterPro"/>
</dbReference>
<evidence type="ECO:0000256" key="2">
    <source>
        <dbReference type="ARBA" id="ARBA00006730"/>
    </source>
</evidence>
<dbReference type="HOGENOM" id="CLU_034311_0_0_1"/>
<dbReference type="Gene3D" id="3.40.50.720">
    <property type="entry name" value="NAD(P)-binding Rossmann-like Domain"/>
    <property type="match status" value="1"/>
</dbReference>
<dbReference type="STRING" id="2903.R1DZN8"/>
<dbReference type="RefSeq" id="XP_005768690.1">
    <property type="nucleotide sequence ID" value="XM_005768633.1"/>
</dbReference>
<dbReference type="eggNOG" id="KOG3923">
    <property type="taxonomic scope" value="Eukaryota"/>
</dbReference>
<dbReference type="Proteomes" id="UP000013827">
    <property type="component" value="Unassembled WGS sequence"/>
</dbReference>
<dbReference type="GO" id="GO:0005737">
    <property type="term" value="C:cytoplasm"/>
    <property type="evidence" value="ECO:0007669"/>
    <property type="project" value="TreeGrafter"/>
</dbReference>
<evidence type="ECO:0000256" key="4">
    <source>
        <dbReference type="ARBA" id="ARBA00022827"/>
    </source>
</evidence>
<evidence type="ECO:0000256" key="5">
    <source>
        <dbReference type="ARBA" id="ARBA00023002"/>
    </source>
</evidence>